<organism evidence="1 2">
    <name type="scientific">Bifidobacterium longum</name>
    <dbReference type="NCBI Taxonomy" id="216816"/>
    <lineage>
        <taxon>Bacteria</taxon>
        <taxon>Bacillati</taxon>
        <taxon>Actinomycetota</taxon>
        <taxon>Actinomycetes</taxon>
        <taxon>Bifidobacteriales</taxon>
        <taxon>Bifidobacteriaceae</taxon>
        <taxon>Bifidobacterium</taxon>
    </lineage>
</organism>
<name>A0A395Y3J0_BIFLN</name>
<proteinExistence type="predicted"/>
<sequence>MTTMMPAPAGAEPDAVTLQIPAIPMTWEQTSIMLDATFDAWRMLSGEIDAARGDDWQWIQEILALPAHTRYIKAAGDEAMVCSAAMRETWPGRWHDLLRARVQDVIDALVSYEMEIRELDPGMFARMPSPALCDRVRKRHDPTRTALGMTVQELAR</sequence>
<evidence type="ECO:0000313" key="1">
    <source>
        <dbReference type="EMBL" id="RGW65736.1"/>
    </source>
</evidence>
<evidence type="ECO:0000313" key="2">
    <source>
        <dbReference type="Proteomes" id="UP000265775"/>
    </source>
</evidence>
<protein>
    <submittedName>
        <fullName evidence="1">Uncharacterized protein</fullName>
    </submittedName>
</protein>
<reference evidence="1 2" key="1">
    <citation type="submission" date="2018-08" db="EMBL/GenBank/DDBJ databases">
        <title>A genome reference for cultivated species of the human gut microbiota.</title>
        <authorList>
            <person name="Zou Y."/>
            <person name="Xue W."/>
            <person name="Luo G."/>
        </authorList>
    </citation>
    <scope>NUCLEOTIDE SEQUENCE [LARGE SCALE GENOMIC DNA]</scope>
    <source>
        <strain evidence="1 2">AF11-12</strain>
    </source>
</reference>
<dbReference type="Proteomes" id="UP000265775">
    <property type="component" value="Unassembled WGS sequence"/>
</dbReference>
<comment type="caution">
    <text evidence="1">The sequence shown here is derived from an EMBL/GenBank/DDBJ whole genome shotgun (WGS) entry which is preliminary data.</text>
</comment>
<gene>
    <name evidence="1" type="ORF">DWV59_02860</name>
</gene>
<accession>A0A395Y3J0</accession>
<dbReference type="RefSeq" id="WP_117781781.1">
    <property type="nucleotide sequence ID" value="NZ_JAHOFG010000005.1"/>
</dbReference>
<dbReference type="EMBL" id="QSAR01000002">
    <property type="protein sequence ID" value="RGW65736.1"/>
    <property type="molecule type" value="Genomic_DNA"/>
</dbReference>
<dbReference type="AlphaFoldDB" id="A0A395Y3J0"/>